<protein>
    <recommendedName>
        <fullName evidence="4">Ribosome assembly protein 3</fullName>
    </recommendedName>
</protein>
<comment type="similarity">
    <text evidence="3">Belongs to the RSA3 family.</text>
</comment>
<evidence type="ECO:0000256" key="2">
    <source>
        <dbReference type="ARBA" id="ARBA00004604"/>
    </source>
</evidence>
<dbReference type="GO" id="GO:0000027">
    <property type="term" value="P:ribosomal large subunit assembly"/>
    <property type="evidence" value="ECO:0007669"/>
    <property type="project" value="TreeGrafter"/>
</dbReference>
<dbReference type="GO" id="GO:0005730">
    <property type="term" value="C:nucleolus"/>
    <property type="evidence" value="ECO:0007669"/>
    <property type="project" value="UniProtKB-SubCell"/>
</dbReference>
<keyword evidence="5" id="KW-0690">Ribosome biogenesis</keyword>
<comment type="function">
    <text evidence="1">Required for efficient biogenesis of the 60S ribosomal subunit.</text>
</comment>
<dbReference type="Pfam" id="PF14615">
    <property type="entry name" value="Rsa3"/>
    <property type="match status" value="1"/>
</dbReference>
<evidence type="ECO:0000256" key="7">
    <source>
        <dbReference type="ARBA" id="ARBA00023274"/>
    </source>
</evidence>
<dbReference type="InterPro" id="IPR028217">
    <property type="entry name" value="Rsa3_C"/>
</dbReference>
<comment type="subcellular location">
    <subcellularLocation>
        <location evidence="2">Nucleus</location>
        <location evidence="2">Nucleolus</location>
    </subcellularLocation>
</comment>
<evidence type="ECO:0000313" key="11">
    <source>
        <dbReference type="Proteomes" id="UP000800200"/>
    </source>
</evidence>
<gene>
    <name evidence="10" type="ORF">K469DRAFT_376337</name>
</gene>
<dbReference type="EMBL" id="ML994689">
    <property type="protein sequence ID" value="KAF2177388.1"/>
    <property type="molecule type" value="Genomic_DNA"/>
</dbReference>
<dbReference type="InterPro" id="IPR051898">
    <property type="entry name" value="Ribosome_Assembly_3"/>
</dbReference>
<name>A0A6A6DG13_9PEZI</name>
<dbReference type="PANTHER" id="PTHR28127:SF1">
    <property type="entry name" value="RIBOSOME ASSEMBLY PROTEIN 3"/>
    <property type="match status" value="1"/>
</dbReference>
<feature type="compositionally biased region" description="Polar residues" evidence="8">
    <location>
        <begin position="1"/>
        <end position="11"/>
    </location>
</feature>
<sequence length="162" mass="17844">MAKSTPSNSTQKPKRSRKRKARTDVASSSESESEKSDVGKRKKSETDKDELAQDAGAIKASKKVKKEKKKSKSNANSETPEVNGDVSMAVPEEGQSPAPPCQDEDFTSLYLRKVTAELADDLDKVREANDFTNRSMPMLIHALRQGESIFGVEEKRRIVSAS</sequence>
<keyword evidence="7" id="KW-0687">Ribonucleoprotein</keyword>
<feature type="region of interest" description="Disordered" evidence="8">
    <location>
        <begin position="1"/>
        <end position="104"/>
    </location>
</feature>
<evidence type="ECO:0000256" key="5">
    <source>
        <dbReference type="ARBA" id="ARBA00022517"/>
    </source>
</evidence>
<feature type="domain" description="Ribosome-assembly protein 3 C-terminal" evidence="9">
    <location>
        <begin position="106"/>
        <end position="150"/>
    </location>
</feature>
<keyword evidence="11" id="KW-1185">Reference proteome</keyword>
<keyword evidence="6" id="KW-0539">Nucleus</keyword>
<evidence type="ECO:0000256" key="4">
    <source>
        <dbReference type="ARBA" id="ARBA00015339"/>
    </source>
</evidence>
<evidence type="ECO:0000256" key="6">
    <source>
        <dbReference type="ARBA" id="ARBA00023242"/>
    </source>
</evidence>
<proteinExistence type="inferred from homology"/>
<evidence type="ECO:0000256" key="1">
    <source>
        <dbReference type="ARBA" id="ARBA00003035"/>
    </source>
</evidence>
<feature type="compositionally biased region" description="Basic residues" evidence="8">
    <location>
        <begin position="60"/>
        <end position="72"/>
    </location>
</feature>
<dbReference type="GO" id="GO:0030687">
    <property type="term" value="C:preribosome, large subunit precursor"/>
    <property type="evidence" value="ECO:0007669"/>
    <property type="project" value="TreeGrafter"/>
</dbReference>
<dbReference type="OrthoDB" id="69550at2759"/>
<organism evidence="10 11">
    <name type="scientific">Zopfia rhizophila CBS 207.26</name>
    <dbReference type="NCBI Taxonomy" id="1314779"/>
    <lineage>
        <taxon>Eukaryota</taxon>
        <taxon>Fungi</taxon>
        <taxon>Dikarya</taxon>
        <taxon>Ascomycota</taxon>
        <taxon>Pezizomycotina</taxon>
        <taxon>Dothideomycetes</taxon>
        <taxon>Dothideomycetes incertae sedis</taxon>
        <taxon>Zopfiaceae</taxon>
        <taxon>Zopfia</taxon>
    </lineage>
</organism>
<dbReference type="PANTHER" id="PTHR28127">
    <property type="entry name" value="RIBOSOME ASSEMBLY PROTEIN 3"/>
    <property type="match status" value="1"/>
</dbReference>
<accession>A0A6A6DG13</accession>
<evidence type="ECO:0000259" key="9">
    <source>
        <dbReference type="Pfam" id="PF14615"/>
    </source>
</evidence>
<evidence type="ECO:0000256" key="8">
    <source>
        <dbReference type="SAM" id="MobiDB-lite"/>
    </source>
</evidence>
<evidence type="ECO:0000313" key="10">
    <source>
        <dbReference type="EMBL" id="KAF2177388.1"/>
    </source>
</evidence>
<dbReference type="AlphaFoldDB" id="A0A6A6DG13"/>
<evidence type="ECO:0000256" key="3">
    <source>
        <dbReference type="ARBA" id="ARBA00006256"/>
    </source>
</evidence>
<reference evidence="10" key="1">
    <citation type="journal article" date="2020" name="Stud. Mycol.">
        <title>101 Dothideomycetes genomes: a test case for predicting lifestyles and emergence of pathogens.</title>
        <authorList>
            <person name="Haridas S."/>
            <person name="Albert R."/>
            <person name="Binder M."/>
            <person name="Bloem J."/>
            <person name="Labutti K."/>
            <person name="Salamov A."/>
            <person name="Andreopoulos B."/>
            <person name="Baker S."/>
            <person name="Barry K."/>
            <person name="Bills G."/>
            <person name="Bluhm B."/>
            <person name="Cannon C."/>
            <person name="Castanera R."/>
            <person name="Culley D."/>
            <person name="Daum C."/>
            <person name="Ezra D."/>
            <person name="Gonzalez J."/>
            <person name="Henrissat B."/>
            <person name="Kuo A."/>
            <person name="Liang C."/>
            <person name="Lipzen A."/>
            <person name="Lutzoni F."/>
            <person name="Magnuson J."/>
            <person name="Mondo S."/>
            <person name="Nolan M."/>
            <person name="Ohm R."/>
            <person name="Pangilinan J."/>
            <person name="Park H.-J."/>
            <person name="Ramirez L."/>
            <person name="Alfaro M."/>
            <person name="Sun H."/>
            <person name="Tritt A."/>
            <person name="Yoshinaga Y."/>
            <person name="Zwiers L.-H."/>
            <person name="Turgeon B."/>
            <person name="Goodwin S."/>
            <person name="Spatafora J."/>
            <person name="Crous P."/>
            <person name="Grigoriev I."/>
        </authorList>
    </citation>
    <scope>NUCLEOTIDE SEQUENCE</scope>
    <source>
        <strain evidence="10">CBS 207.26</strain>
    </source>
</reference>
<feature type="compositionally biased region" description="Basic and acidic residues" evidence="8">
    <location>
        <begin position="32"/>
        <end position="51"/>
    </location>
</feature>
<feature type="compositionally biased region" description="Basic residues" evidence="8">
    <location>
        <begin position="12"/>
        <end position="21"/>
    </location>
</feature>
<dbReference type="Proteomes" id="UP000800200">
    <property type="component" value="Unassembled WGS sequence"/>
</dbReference>